<dbReference type="InterPro" id="IPR026843">
    <property type="entry name" value="SbcD_C"/>
</dbReference>
<accession>A0A1I0CSJ5</accession>
<evidence type="ECO:0000259" key="9">
    <source>
        <dbReference type="Pfam" id="PF12320"/>
    </source>
</evidence>
<evidence type="ECO:0000256" key="3">
    <source>
        <dbReference type="ARBA" id="ARBA00013365"/>
    </source>
</evidence>
<dbReference type="Pfam" id="PF12320">
    <property type="entry name" value="SbcD_C"/>
    <property type="match status" value="1"/>
</dbReference>
<evidence type="ECO:0000256" key="5">
    <source>
        <dbReference type="ARBA" id="ARBA00022801"/>
    </source>
</evidence>
<keyword evidence="11" id="KW-1185">Reference proteome</keyword>
<dbReference type="SUPFAM" id="SSF56300">
    <property type="entry name" value="Metallo-dependent phosphatases"/>
    <property type="match status" value="1"/>
</dbReference>
<evidence type="ECO:0000256" key="2">
    <source>
        <dbReference type="ARBA" id="ARBA00011322"/>
    </source>
</evidence>
<dbReference type="PANTHER" id="PTHR30337:SF0">
    <property type="entry name" value="NUCLEASE SBCCD SUBUNIT D"/>
    <property type="match status" value="1"/>
</dbReference>
<dbReference type="STRING" id="1123402.SAMN02583745_01721"/>
<sequence length="412" mass="46405">MKFLHTSDWHLGRTLYGKKRYEEFEAFLNWLADKIDHEKVDVLLIAGDVFDTTTPSNQAQSLYYHFLCKISQSNCKHVVIIAGNHDSPTFLTAPKQILAMLNVHIVGMKSDNIADEVITLFDNNIPQAIICAVPYLRDKDIRTLEPGESIDEKNNKLVKGLRDHYHSVCEHAESIKASFPEPIQSTIPIIGMGHLFASGGKTAEGDGVRELYVGSLAHVGADIFPSALDYVALGHLHIPQLVSQIEHIRYSGSPIAMGFGEAGQQKHVIIVNFKANKSNIETIEVPIFQPLVRIKGDLDIIEARLHQLVAENSSAWLEIEYSGKSIIADLRVHLDELISGSMLEIRRIKNRLIFDSILQQEKIDESLEDLSELDVFYRCLDANNVLESEREELVALYQHTLKSLNEYDVNQE</sequence>
<feature type="domain" description="Calcineurin-like phosphoesterase" evidence="8">
    <location>
        <begin position="1"/>
        <end position="238"/>
    </location>
</feature>
<dbReference type="PANTHER" id="PTHR30337">
    <property type="entry name" value="COMPONENT OF ATP-DEPENDENT DSDNA EXONUCLEASE"/>
    <property type="match status" value="1"/>
</dbReference>
<gene>
    <name evidence="7" type="primary">sbcD</name>
    <name evidence="10" type="ORF">SAMN02583745_01721</name>
</gene>
<dbReference type="AlphaFoldDB" id="A0A1I0CSJ5"/>
<dbReference type="Pfam" id="PF00149">
    <property type="entry name" value="Metallophos"/>
    <property type="match status" value="1"/>
</dbReference>
<evidence type="ECO:0000256" key="4">
    <source>
        <dbReference type="ARBA" id="ARBA00022722"/>
    </source>
</evidence>
<dbReference type="InterPro" id="IPR029052">
    <property type="entry name" value="Metallo-depent_PP-like"/>
</dbReference>
<name>A0A1I0CSJ5_9GAMM</name>
<comment type="similarity">
    <text evidence="1 7">Belongs to the SbcD family.</text>
</comment>
<dbReference type="CDD" id="cd00840">
    <property type="entry name" value="MPP_Mre11_N"/>
    <property type="match status" value="1"/>
</dbReference>
<evidence type="ECO:0000313" key="11">
    <source>
        <dbReference type="Proteomes" id="UP000242642"/>
    </source>
</evidence>
<evidence type="ECO:0000256" key="6">
    <source>
        <dbReference type="ARBA" id="ARBA00022839"/>
    </source>
</evidence>
<keyword evidence="5 7" id="KW-0378">Hydrolase</keyword>
<keyword evidence="7" id="KW-0255">Endonuclease</keyword>
<keyword evidence="7" id="KW-0233">DNA recombination</keyword>
<dbReference type="OrthoDB" id="9773856at2"/>
<dbReference type="GO" id="GO:0006260">
    <property type="term" value="P:DNA replication"/>
    <property type="evidence" value="ECO:0007669"/>
    <property type="project" value="UniProtKB-KW"/>
</dbReference>
<dbReference type="Gene3D" id="3.30.160.720">
    <property type="match status" value="1"/>
</dbReference>
<dbReference type="Proteomes" id="UP000242642">
    <property type="component" value="Unassembled WGS sequence"/>
</dbReference>
<dbReference type="GO" id="GO:0004519">
    <property type="term" value="F:endonuclease activity"/>
    <property type="evidence" value="ECO:0007669"/>
    <property type="project" value="UniProtKB-KW"/>
</dbReference>
<evidence type="ECO:0000256" key="7">
    <source>
        <dbReference type="RuleBase" id="RU363069"/>
    </source>
</evidence>
<feature type="domain" description="Nuclease SbcCD subunit D C-terminal" evidence="9">
    <location>
        <begin position="288"/>
        <end position="382"/>
    </location>
</feature>
<comment type="function">
    <text evidence="7">SbcCD cleaves DNA hairpin structures. These structures can inhibit DNA replication and are intermediates in certain DNA recombination reactions. The complex acts as a 3'-&gt;5' double strand exonuclease that can open hairpins. It also has a 5' single-strand endonuclease activity.</text>
</comment>
<dbReference type="GO" id="GO:0006310">
    <property type="term" value="P:DNA recombination"/>
    <property type="evidence" value="ECO:0007669"/>
    <property type="project" value="UniProtKB-KW"/>
</dbReference>
<keyword evidence="4 7" id="KW-0540">Nuclease</keyword>
<comment type="subunit">
    <text evidence="2 7">Heterodimer of SbcC and SbcD.</text>
</comment>
<dbReference type="InterPro" id="IPR041796">
    <property type="entry name" value="Mre11_N"/>
</dbReference>
<proteinExistence type="inferred from homology"/>
<evidence type="ECO:0000259" key="8">
    <source>
        <dbReference type="Pfam" id="PF00149"/>
    </source>
</evidence>
<evidence type="ECO:0000313" key="10">
    <source>
        <dbReference type="EMBL" id="SET22777.1"/>
    </source>
</evidence>
<dbReference type="InterPro" id="IPR050535">
    <property type="entry name" value="DNA_Repair-Maintenance_Comp"/>
</dbReference>
<organism evidence="10 11">
    <name type="scientific">Thorsellia anophelis DSM 18579</name>
    <dbReference type="NCBI Taxonomy" id="1123402"/>
    <lineage>
        <taxon>Bacteria</taxon>
        <taxon>Pseudomonadati</taxon>
        <taxon>Pseudomonadota</taxon>
        <taxon>Gammaproteobacteria</taxon>
        <taxon>Enterobacterales</taxon>
        <taxon>Thorselliaceae</taxon>
        <taxon>Thorsellia</taxon>
    </lineage>
</organism>
<dbReference type="GO" id="GO:0008408">
    <property type="term" value="F:3'-5' exonuclease activity"/>
    <property type="evidence" value="ECO:0007669"/>
    <property type="project" value="InterPro"/>
</dbReference>
<dbReference type="NCBIfam" id="TIGR00619">
    <property type="entry name" value="sbcd"/>
    <property type="match status" value="1"/>
</dbReference>
<protein>
    <recommendedName>
        <fullName evidence="3 7">Nuclease SbcCD subunit D</fullName>
    </recommendedName>
</protein>
<dbReference type="InterPro" id="IPR004843">
    <property type="entry name" value="Calcineurin-like_PHP"/>
</dbReference>
<dbReference type="RefSeq" id="WP_093319738.1">
    <property type="nucleotide sequence ID" value="NZ_FOHV01000012.1"/>
</dbReference>
<dbReference type="EMBL" id="FOHV01000012">
    <property type="protein sequence ID" value="SET22777.1"/>
    <property type="molecule type" value="Genomic_DNA"/>
</dbReference>
<keyword evidence="6 7" id="KW-0269">Exonuclease</keyword>
<evidence type="ECO:0000256" key="1">
    <source>
        <dbReference type="ARBA" id="ARBA00010555"/>
    </source>
</evidence>
<reference evidence="11" key="1">
    <citation type="submission" date="2016-10" db="EMBL/GenBank/DDBJ databases">
        <authorList>
            <person name="Varghese N."/>
            <person name="Submissions S."/>
        </authorList>
    </citation>
    <scope>NUCLEOTIDE SEQUENCE [LARGE SCALE GENOMIC DNA]</scope>
    <source>
        <strain evidence="11">DSM 18579</strain>
    </source>
</reference>
<dbReference type="InterPro" id="IPR004593">
    <property type="entry name" value="SbcD"/>
</dbReference>
<keyword evidence="7" id="KW-0235">DNA replication</keyword>
<dbReference type="Gene3D" id="3.60.21.10">
    <property type="match status" value="1"/>
</dbReference>